<name>A0ABD3HMJ4_9MARC</name>
<dbReference type="EMBL" id="JBJQOH010000003">
    <property type="protein sequence ID" value="KAL3692116.1"/>
    <property type="molecule type" value="Genomic_DNA"/>
</dbReference>
<keyword evidence="2" id="KW-1185">Reference proteome</keyword>
<evidence type="ECO:0000313" key="1">
    <source>
        <dbReference type="EMBL" id="KAL3692116.1"/>
    </source>
</evidence>
<organism evidence="1 2">
    <name type="scientific">Riccia sorocarpa</name>
    <dbReference type="NCBI Taxonomy" id="122646"/>
    <lineage>
        <taxon>Eukaryota</taxon>
        <taxon>Viridiplantae</taxon>
        <taxon>Streptophyta</taxon>
        <taxon>Embryophyta</taxon>
        <taxon>Marchantiophyta</taxon>
        <taxon>Marchantiopsida</taxon>
        <taxon>Marchantiidae</taxon>
        <taxon>Marchantiales</taxon>
        <taxon>Ricciaceae</taxon>
        <taxon>Riccia</taxon>
    </lineage>
</organism>
<protein>
    <submittedName>
        <fullName evidence="1">Uncharacterized protein</fullName>
    </submittedName>
</protein>
<dbReference type="Proteomes" id="UP001633002">
    <property type="component" value="Unassembled WGS sequence"/>
</dbReference>
<accession>A0ABD3HMJ4</accession>
<dbReference type="AlphaFoldDB" id="A0ABD3HMJ4"/>
<comment type="caution">
    <text evidence="1">The sequence shown here is derived from an EMBL/GenBank/DDBJ whole genome shotgun (WGS) entry which is preliminary data.</text>
</comment>
<evidence type="ECO:0000313" key="2">
    <source>
        <dbReference type="Proteomes" id="UP001633002"/>
    </source>
</evidence>
<sequence>MTMIDYLVLEIKIQVEEVPRASSRVNQISILMELPYCDGLLIQHLGDVMHEEEAMFYGSETLARLDASAPLNSLADKEDEREVDECFFIPALHMLEWVYVFPYVPKCIQIVQDKHDIHMPSQEEDHQ</sequence>
<proteinExistence type="predicted"/>
<gene>
    <name evidence="1" type="ORF">R1sor_005767</name>
</gene>
<reference evidence="1 2" key="1">
    <citation type="submission" date="2024-09" db="EMBL/GenBank/DDBJ databases">
        <title>Chromosome-scale assembly of Riccia sorocarpa.</title>
        <authorList>
            <person name="Paukszto L."/>
        </authorList>
    </citation>
    <scope>NUCLEOTIDE SEQUENCE [LARGE SCALE GENOMIC DNA]</scope>
    <source>
        <strain evidence="1">LP-2024</strain>
        <tissue evidence="1">Aerial parts of the thallus</tissue>
    </source>
</reference>